<dbReference type="PANTHER" id="PTHR12315">
    <property type="entry name" value="BICOID-INTERACTING PROTEIN RELATED"/>
    <property type="match status" value="1"/>
</dbReference>
<dbReference type="InterPro" id="IPR039772">
    <property type="entry name" value="Bin3-like"/>
</dbReference>
<reference evidence="8 9" key="1">
    <citation type="journal article" date="2018" name="Sci. Rep.">
        <title>Comparative genomics provides insights into the lifestyle and reveals functional heterogeneity of dark septate endophytic fungi.</title>
        <authorList>
            <person name="Knapp D.G."/>
            <person name="Nemeth J.B."/>
            <person name="Barry K."/>
            <person name="Hainaut M."/>
            <person name="Henrissat B."/>
            <person name="Johnson J."/>
            <person name="Kuo A."/>
            <person name="Lim J.H.P."/>
            <person name="Lipzen A."/>
            <person name="Nolan M."/>
            <person name="Ohm R.A."/>
            <person name="Tamas L."/>
            <person name="Grigoriev I.V."/>
            <person name="Spatafora J.W."/>
            <person name="Nagy L.G."/>
            <person name="Kovacs G.M."/>
        </authorList>
    </citation>
    <scope>NUCLEOTIDE SEQUENCE [LARGE SCALE GENOMIC DNA]</scope>
    <source>
        <strain evidence="8 9">DSE2036</strain>
    </source>
</reference>
<accession>A0A2V1E9U2</accession>
<dbReference type="AlphaFoldDB" id="A0A2V1E9U2"/>
<evidence type="ECO:0000256" key="4">
    <source>
        <dbReference type="ARBA" id="ARBA00022691"/>
    </source>
</evidence>
<evidence type="ECO:0000313" key="8">
    <source>
        <dbReference type="EMBL" id="PVI06414.1"/>
    </source>
</evidence>
<evidence type="ECO:0000256" key="6">
    <source>
        <dbReference type="RuleBase" id="RU367087"/>
    </source>
</evidence>
<dbReference type="EMBL" id="KZ805309">
    <property type="protein sequence ID" value="PVI06414.1"/>
    <property type="molecule type" value="Genomic_DNA"/>
</dbReference>
<organism evidence="8 9">
    <name type="scientific">Periconia macrospinosa</name>
    <dbReference type="NCBI Taxonomy" id="97972"/>
    <lineage>
        <taxon>Eukaryota</taxon>
        <taxon>Fungi</taxon>
        <taxon>Dikarya</taxon>
        <taxon>Ascomycota</taxon>
        <taxon>Pezizomycotina</taxon>
        <taxon>Dothideomycetes</taxon>
        <taxon>Pleosporomycetidae</taxon>
        <taxon>Pleosporales</taxon>
        <taxon>Massarineae</taxon>
        <taxon>Periconiaceae</taxon>
        <taxon>Periconia</taxon>
    </lineage>
</organism>
<dbReference type="EC" id="2.1.1.-" evidence="6"/>
<dbReference type="STRING" id="97972.A0A2V1E9U2"/>
<sequence>MPSKSTNWGNYSDYHGPNHNYGSPPSIHVRDSRLALIDRLGISFKAKRCLDIGTNDGTISTQLAFDFGARHVVGVDIDPQLVSKAEDLLALRRSRLRPLANDGSHPDPQIDYFPMSAVLRHGHNPTPPTLFSSDRPSGVNFIAADWLLSTEPALDGPFDIILALNVIKWIHLEHLDDGLVAFFRKCQTSLASGGYLIIQLQTWESYEKAIRPNAAPHFAENLQKLQLRPDTSFAKLLQDEGLNLCASSSQLRRQINIYRKA</sequence>
<dbReference type="CDD" id="cd02440">
    <property type="entry name" value="AdoMet_MTases"/>
    <property type="match status" value="1"/>
</dbReference>
<dbReference type="GO" id="GO:0032259">
    <property type="term" value="P:methylation"/>
    <property type="evidence" value="ECO:0007669"/>
    <property type="project" value="UniProtKB-KW"/>
</dbReference>
<evidence type="ECO:0000256" key="2">
    <source>
        <dbReference type="ARBA" id="ARBA00022603"/>
    </source>
</evidence>
<dbReference type="GO" id="GO:0008173">
    <property type="term" value="F:RNA methyltransferase activity"/>
    <property type="evidence" value="ECO:0007669"/>
    <property type="project" value="UniProtKB-UniRule"/>
</dbReference>
<dbReference type="InterPro" id="IPR010675">
    <property type="entry name" value="Bin3_C"/>
</dbReference>
<name>A0A2V1E9U2_9PLEO</name>
<keyword evidence="3 6" id="KW-0808">Transferase</keyword>
<evidence type="ECO:0000256" key="5">
    <source>
        <dbReference type="PROSITE-ProRule" id="PRU00848"/>
    </source>
</evidence>
<evidence type="ECO:0000259" key="7">
    <source>
        <dbReference type="PROSITE" id="PS51515"/>
    </source>
</evidence>
<evidence type="ECO:0000256" key="1">
    <source>
        <dbReference type="ARBA" id="ARBA00008361"/>
    </source>
</evidence>
<keyword evidence="9" id="KW-1185">Reference proteome</keyword>
<dbReference type="InterPro" id="IPR029063">
    <property type="entry name" value="SAM-dependent_MTases_sf"/>
</dbReference>
<protein>
    <recommendedName>
        <fullName evidence="6">RNA methyltransferase</fullName>
        <ecNumber evidence="6">2.1.1.-</ecNumber>
    </recommendedName>
</protein>
<comment type="similarity">
    <text evidence="1 6">Belongs to the methyltransferase superfamily.</text>
</comment>
<dbReference type="GO" id="GO:0008171">
    <property type="term" value="F:O-methyltransferase activity"/>
    <property type="evidence" value="ECO:0007669"/>
    <property type="project" value="UniProtKB-UniRule"/>
</dbReference>
<dbReference type="InterPro" id="IPR024160">
    <property type="entry name" value="BIN3_SAM-bd_dom"/>
</dbReference>
<keyword evidence="2 6" id="KW-0489">Methyltransferase</keyword>
<dbReference type="PANTHER" id="PTHR12315:SF0">
    <property type="entry name" value="7SK SNRNA METHYLPHOSPHATE CAPPING ENZYME"/>
    <property type="match status" value="1"/>
</dbReference>
<proteinExistence type="inferred from homology"/>
<keyword evidence="4 5" id="KW-0949">S-adenosyl-L-methionine</keyword>
<gene>
    <name evidence="8" type="ORF">DM02DRAFT_609988</name>
</gene>
<dbReference type="OrthoDB" id="540004at2759"/>
<dbReference type="Gene3D" id="3.40.50.150">
    <property type="entry name" value="Vaccinia Virus protein VP39"/>
    <property type="match status" value="1"/>
</dbReference>
<dbReference type="Proteomes" id="UP000244855">
    <property type="component" value="Unassembled WGS sequence"/>
</dbReference>
<dbReference type="Pfam" id="PF06859">
    <property type="entry name" value="Bin3"/>
    <property type="match status" value="1"/>
</dbReference>
<dbReference type="GO" id="GO:0040031">
    <property type="term" value="P:snRNA modification"/>
    <property type="evidence" value="ECO:0007669"/>
    <property type="project" value="TreeGrafter"/>
</dbReference>
<evidence type="ECO:0000256" key="3">
    <source>
        <dbReference type="ARBA" id="ARBA00022679"/>
    </source>
</evidence>
<feature type="domain" description="Bin3-type SAM" evidence="7">
    <location>
        <begin position="31"/>
        <end position="261"/>
    </location>
</feature>
<dbReference type="PROSITE" id="PS51515">
    <property type="entry name" value="BIN3_SAM"/>
    <property type="match status" value="1"/>
</dbReference>
<dbReference type="SUPFAM" id="SSF53335">
    <property type="entry name" value="S-adenosyl-L-methionine-dependent methyltransferases"/>
    <property type="match status" value="1"/>
</dbReference>
<dbReference type="GO" id="GO:0017069">
    <property type="term" value="F:snRNA binding"/>
    <property type="evidence" value="ECO:0007669"/>
    <property type="project" value="TreeGrafter"/>
</dbReference>
<evidence type="ECO:0000313" key="9">
    <source>
        <dbReference type="Proteomes" id="UP000244855"/>
    </source>
</evidence>